<keyword evidence="4" id="KW-1185">Reference proteome</keyword>
<keyword evidence="1" id="KW-0812">Transmembrane</keyword>
<proteinExistence type="predicted"/>
<sequence>MMLIAMNQWCWAAVLYFLCFNMMFTCFLGMFTTEMYGRHVQRCGDSLSNVPSLPLFSDSADSTANVFGNSIDCSSISIPHISSFRTALF</sequence>
<dbReference type="EMBL" id="KL367559">
    <property type="protein sequence ID" value="KFD64217.1"/>
    <property type="molecule type" value="Genomic_DNA"/>
</dbReference>
<gene>
    <name evidence="2" type="ORF">M513_09591</name>
    <name evidence="3" type="ORF">M514_09591</name>
</gene>
<organism evidence="2 4">
    <name type="scientific">Trichuris suis</name>
    <name type="common">pig whipworm</name>
    <dbReference type="NCBI Taxonomy" id="68888"/>
    <lineage>
        <taxon>Eukaryota</taxon>
        <taxon>Metazoa</taxon>
        <taxon>Ecdysozoa</taxon>
        <taxon>Nematoda</taxon>
        <taxon>Enoplea</taxon>
        <taxon>Dorylaimia</taxon>
        <taxon>Trichinellida</taxon>
        <taxon>Trichuridae</taxon>
        <taxon>Trichuris</taxon>
    </lineage>
</organism>
<evidence type="ECO:0000313" key="2">
    <source>
        <dbReference type="EMBL" id="KFD49566.1"/>
    </source>
</evidence>
<dbReference type="Proteomes" id="UP000030758">
    <property type="component" value="Unassembled WGS sequence"/>
</dbReference>
<evidence type="ECO:0000256" key="1">
    <source>
        <dbReference type="SAM" id="Phobius"/>
    </source>
</evidence>
<name>A0A085LX70_9BILA</name>
<evidence type="ECO:0000313" key="3">
    <source>
        <dbReference type="EMBL" id="KFD64217.1"/>
    </source>
</evidence>
<keyword evidence="1" id="KW-0472">Membrane</keyword>
<evidence type="ECO:0000313" key="4">
    <source>
        <dbReference type="Proteomes" id="UP000030764"/>
    </source>
</evidence>
<protein>
    <submittedName>
        <fullName evidence="2">Uncharacterized protein</fullName>
    </submittedName>
</protein>
<accession>A0A085LX70</accession>
<dbReference type="AlphaFoldDB" id="A0A085LX70"/>
<keyword evidence="1" id="KW-1133">Transmembrane helix</keyword>
<feature type="transmembrane region" description="Helical" evidence="1">
    <location>
        <begin position="12"/>
        <end position="32"/>
    </location>
</feature>
<dbReference type="EMBL" id="KL363268">
    <property type="protein sequence ID" value="KFD49566.1"/>
    <property type="molecule type" value="Genomic_DNA"/>
</dbReference>
<reference evidence="2 4" key="1">
    <citation type="journal article" date="2014" name="Nat. Genet.">
        <title>Genome and transcriptome of the porcine whipworm Trichuris suis.</title>
        <authorList>
            <person name="Jex A.R."/>
            <person name="Nejsum P."/>
            <person name="Schwarz E.M."/>
            <person name="Hu L."/>
            <person name="Young N.D."/>
            <person name="Hall R.S."/>
            <person name="Korhonen P.K."/>
            <person name="Liao S."/>
            <person name="Thamsborg S."/>
            <person name="Xia J."/>
            <person name="Xu P."/>
            <person name="Wang S."/>
            <person name="Scheerlinck J.P."/>
            <person name="Hofmann A."/>
            <person name="Sternberg P.W."/>
            <person name="Wang J."/>
            <person name="Gasser R.B."/>
        </authorList>
    </citation>
    <scope>NUCLEOTIDE SEQUENCE [LARGE SCALE GENOMIC DNA]</scope>
    <source>
        <strain evidence="3">DCEP-RM93F</strain>
        <strain evidence="2">DCEP-RM93M</strain>
    </source>
</reference>
<dbReference type="Proteomes" id="UP000030764">
    <property type="component" value="Unassembled WGS sequence"/>
</dbReference>